<gene>
    <name evidence="1" type="ORF">BN533_02024</name>
    <name evidence="2" type="ORF">GMD11_01085</name>
    <name evidence="3" type="ORF">GMD18_01080</name>
</gene>
<evidence type="ECO:0000313" key="1">
    <source>
        <dbReference type="EMBL" id="CDB47011.1"/>
    </source>
</evidence>
<dbReference type="RefSeq" id="WP_021718924.1">
    <property type="nucleotide sequence ID" value="NZ_AP019004.1"/>
</dbReference>
<name>A0A3G9H6W1_9FIRM</name>
<accession>A0A3G9H6W1</accession>
<dbReference type="EMBL" id="WNBM01000001">
    <property type="protein sequence ID" value="MTT74861.1"/>
    <property type="molecule type" value="Genomic_DNA"/>
</dbReference>
<accession>R6INS6</accession>
<dbReference type="Proteomes" id="UP000484547">
    <property type="component" value="Unassembled WGS sequence"/>
</dbReference>
<proteinExistence type="predicted"/>
<evidence type="ECO:0000313" key="3">
    <source>
        <dbReference type="EMBL" id="MTU02992.1"/>
    </source>
</evidence>
<dbReference type="OrthoDB" id="5518837at2"/>
<organism evidence="1">
    <name type="scientific">Phascolarctobacterium faecium</name>
    <dbReference type="NCBI Taxonomy" id="33025"/>
    <lineage>
        <taxon>Bacteria</taxon>
        <taxon>Bacillati</taxon>
        <taxon>Bacillota</taxon>
        <taxon>Negativicutes</taxon>
        <taxon>Acidaminococcales</taxon>
        <taxon>Acidaminococcaceae</taxon>
        <taxon>Phascolarctobacterium</taxon>
    </lineage>
</organism>
<dbReference type="Proteomes" id="UP000443070">
    <property type="component" value="Unassembled WGS sequence"/>
</dbReference>
<comment type="caution">
    <text evidence="1">The sequence shown here is derived from an EMBL/GenBank/DDBJ whole genome shotgun (WGS) entry which is preliminary data.</text>
</comment>
<evidence type="ECO:0000313" key="5">
    <source>
        <dbReference type="Proteomes" id="UP000484547"/>
    </source>
</evidence>
<dbReference type="GeneID" id="49406789"/>
<dbReference type="EMBL" id="WNBW01000001">
    <property type="protein sequence ID" value="MTU02992.1"/>
    <property type="molecule type" value="Genomic_DNA"/>
</dbReference>
<dbReference type="AlphaFoldDB" id="A0A3G9H6W1"/>
<dbReference type="EMBL" id="CBDS010000102">
    <property type="protein sequence ID" value="CDB47011.1"/>
    <property type="molecule type" value="Genomic_DNA"/>
</dbReference>
<protein>
    <submittedName>
        <fullName evidence="1">Uncharacterized protein</fullName>
    </submittedName>
</protein>
<reference evidence="1" key="1">
    <citation type="submission" date="2012-11" db="EMBL/GenBank/DDBJ databases">
        <title>Dependencies among metagenomic species, viruses, plasmids and units of genetic variation.</title>
        <authorList>
            <person name="Nielsen H.B."/>
            <person name="Almeida M."/>
            <person name="Juncker A.S."/>
            <person name="Rasmussen S."/>
            <person name="Li J."/>
            <person name="Sunagawa S."/>
            <person name="Plichta D."/>
            <person name="Gautier L."/>
            <person name="Le Chatelier E."/>
            <person name="Peletier E."/>
            <person name="Bonde I."/>
            <person name="Nielsen T."/>
            <person name="Manichanh C."/>
            <person name="Arumugam M."/>
            <person name="Batto J."/>
            <person name="Santos M.B.Q.D."/>
            <person name="Blom N."/>
            <person name="Borruel N."/>
            <person name="Burgdorf K.S."/>
            <person name="Boumezbeur F."/>
            <person name="Casellas F."/>
            <person name="Dore J."/>
            <person name="Guarner F."/>
            <person name="Hansen T."/>
            <person name="Hildebrand F."/>
            <person name="Kaas R.S."/>
            <person name="Kennedy S."/>
            <person name="Kristiansen K."/>
            <person name="Kultima J.R."/>
            <person name="Leonard P."/>
            <person name="Levenez F."/>
            <person name="Lund O."/>
            <person name="Moumen B."/>
            <person name="Le Paslier D."/>
            <person name="Pons N."/>
            <person name="Pedersen O."/>
            <person name="Prifti E."/>
            <person name="Qin J."/>
            <person name="Raes J."/>
            <person name="Tap J."/>
            <person name="Tims S."/>
            <person name="Ussery D.W."/>
            <person name="Yamada T."/>
            <person name="MetaHit consortium"/>
            <person name="Renault P."/>
            <person name="Sicheritz-Ponten T."/>
            <person name="Bork P."/>
            <person name="Wang J."/>
            <person name="Brunak S."/>
            <person name="Ehrlich S.D."/>
        </authorList>
    </citation>
    <scope>NUCLEOTIDE SEQUENCE [LARGE SCALE GENOMIC DNA]</scope>
</reference>
<sequence length="88" mass="10249">MTKPFDVSAVGYVKRVVIGNTDPEKTVNEEDIEKQRQLLNRCLSDSPRGRIIGQEKNFYLLNIGEHQVVMQYIVYHVGFARRPVWLED</sequence>
<keyword evidence="4" id="KW-1185">Reference proteome</keyword>
<evidence type="ECO:0000313" key="4">
    <source>
        <dbReference type="Proteomes" id="UP000443070"/>
    </source>
</evidence>
<evidence type="ECO:0000313" key="2">
    <source>
        <dbReference type="EMBL" id="MTT74861.1"/>
    </source>
</evidence>
<reference evidence="4 5" key="2">
    <citation type="journal article" date="2019" name="Nat. Med.">
        <title>A library of human gut bacterial isolates paired with longitudinal multiomics data enables mechanistic microbiome research.</title>
        <authorList>
            <person name="Poyet M."/>
            <person name="Groussin M."/>
            <person name="Gibbons S.M."/>
            <person name="Avila-Pacheco J."/>
            <person name="Jiang X."/>
            <person name="Kearney S.M."/>
            <person name="Perrotta A.R."/>
            <person name="Berdy B."/>
            <person name="Zhao S."/>
            <person name="Lieberman T.D."/>
            <person name="Swanson P.K."/>
            <person name="Smith M."/>
            <person name="Roesemann S."/>
            <person name="Alexander J.E."/>
            <person name="Rich S.A."/>
            <person name="Livny J."/>
            <person name="Vlamakis H."/>
            <person name="Clish C."/>
            <person name="Bullock K."/>
            <person name="Deik A."/>
            <person name="Scott J."/>
            <person name="Pierce K.A."/>
            <person name="Xavier R.J."/>
            <person name="Alm E.J."/>
        </authorList>
    </citation>
    <scope>NUCLEOTIDE SEQUENCE [LARGE SCALE GENOMIC DNA]</scope>
    <source>
        <strain evidence="2 5">BIOML-A13</strain>
        <strain evidence="3 4">BIOML-A3</strain>
    </source>
</reference>